<gene>
    <name evidence="1" type="ORF">K3G42_012095</name>
</gene>
<accession>A0ACB8EWN6</accession>
<sequence length="133" mass="14944">MVVVLGACLFYGCKFREFQKKEKLSEGQESEGIEDYRVKLLDDESVAESEVQEGTVSTQGEDAWPQRRLSKQVGWSPEPLELEEIRLQRDWSPEPSPDVSQEPSPEPPPLSPEPPPPAMEDLPPPQEPPPPEP</sequence>
<organism evidence="1 2">
    <name type="scientific">Sphaerodactylus townsendi</name>
    <dbReference type="NCBI Taxonomy" id="933632"/>
    <lineage>
        <taxon>Eukaryota</taxon>
        <taxon>Metazoa</taxon>
        <taxon>Chordata</taxon>
        <taxon>Craniata</taxon>
        <taxon>Vertebrata</taxon>
        <taxon>Euteleostomi</taxon>
        <taxon>Lepidosauria</taxon>
        <taxon>Squamata</taxon>
        <taxon>Bifurcata</taxon>
        <taxon>Gekkota</taxon>
        <taxon>Sphaerodactylidae</taxon>
        <taxon>Sphaerodactylus</taxon>
    </lineage>
</organism>
<evidence type="ECO:0000313" key="1">
    <source>
        <dbReference type="EMBL" id="KAH7996918.1"/>
    </source>
</evidence>
<reference evidence="1" key="1">
    <citation type="submission" date="2021-08" db="EMBL/GenBank/DDBJ databases">
        <title>The first chromosome-level gecko genome reveals the dynamic sex chromosomes of Neotropical dwarf geckos (Sphaerodactylidae: Sphaerodactylus).</title>
        <authorList>
            <person name="Pinto B.J."/>
            <person name="Keating S.E."/>
            <person name="Gamble T."/>
        </authorList>
    </citation>
    <scope>NUCLEOTIDE SEQUENCE</scope>
    <source>
        <strain evidence="1">TG3544</strain>
    </source>
</reference>
<proteinExistence type="predicted"/>
<dbReference type="Proteomes" id="UP000827872">
    <property type="component" value="Linkage Group LG15"/>
</dbReference>
<evidence type="ECO:0000313" key="2">
    <source>
        <dbReference type="Proteomes" id="UP000827872"/>
    </source>
</evidence>
<protein>
    <submittedName>
        <fullName evidence="1">Uncharacterized protein</fullName>
    </submittedName>
</protein>
<dbReference type="EMBL" id="CM037628">
    <property type="protein sequence ID" value="KAH7996918.1"/>
    <property type="molecule type" value="Genomic_DNA"/>
</dbReference>
<keyword evidence="2" id="KW-1185">Reference proteome</keyword>
<name>A0ACB8EWN6_9SAUR</name>
<comment type="caution">
    <text evidence="1">The sequence shown here is derived from an EMBL/GenBank/DDBJ whole genome shotgun (WGS) entry which is preliminary data.</text>
</comment>